<dbReference type="Proteomes" id="UP001327560">
    <property type="component" value="Chromosome 3"/>
</dbReference>
<dbReference type="PANTHER" id="PTHR48475:SF1">
    <property type="entry name" value="RNASE H TYPE-1 DOMAIN-CONTAINING PROTEIN"/>
    <property type="match status" value="1"/>
</dbReference>
<accession>A0AAQ3K5I9</accession>
<dbReference type="AlphaFoldDB" id="A0AAQ3K5I9"/>
<evidence type="ECO:0000313" key="3">
    <source>
        <dbReference type="Proteomes" id="UP001327560"/>
    </source>
</evidence>
<reference evidence="2 3" key="1">
    <citation type="submission" date="2023-10" db="EMBL/GenBank/DDBJ databases">
        <title>Chromosome-scale genome assembly provides insights into flower coloration mechanisms of Canna indica.</title>
        <authorList>
            <person name="Li C."/>
        </authorList>
    </citation>
    <scope>NUCLEOTIDE SEQUENCE [LARGE SCALE GENOMIC DNA]</scope>
    <source>
        <tissue evidence="2">Flower</tissue>
    </source>
</reference>
<name>A0AAQ3K5I9_9LILI</name>
<proteinExistence type="predicted"/>
<feature type="coiled-coil region" evidence="1">
    <location>
        <begin position="24"/>
        <end position="51"/>
    </location>
</feature>
<evidence type="ECO:0000313" key="2">
    <source>
        <dbReference type="EMBL" id="WOL01579.1"/>
    </source>
</evidence>
<evidence type="ECO:0000256" key="1">
    <source>
        <dbReference type="SAM" id="Coils"/>
    </source>
</evidence>
<organism evidence="2 3">
    <name type="scientific">Canna indica</name>
    <name type="common">Indian-shot</name>
    <dbReference type="NCBI Taxonomy" id="4628"/>
    <lineage>
        <taxon>Eukaryota</taxon>
        <taxon>Viridiplantae</taxon>
        <taxon>Streptophyta</taxon>
        <taxon>Embryophyta</taxon>
        <taxon>Tracheophyta</taxon>
        <taxon>Spermatophyta</taxon>
        <taxon>Magnoliopsida</taxon>
        <taxon>Liliopsida</taxon>
        <taxon>Zingiberales</taxon>
        <taxon>Cannaceae</taxon>
        <taxon>Canna</taxon>
    </lineage>
</organism>
<protein>
    <submittedName>
        <fullName evidence="2">Uncharacterized protein</fullName>
    </submittedName>
</protein>
<dbReference type="EMBL" id="CP136892">
    <property type="protein sequence ID" value="WOL01579.1"/>
    <property type="molecule type" value="Genomic_DNA"/>
</dbReference>
<sequence>MIPVEIAEPSLCRITFEEQGNAEARVAELDLIEEEQELTKIREEAMKLNIVQKYDKRVRPINFTEGDLILRKIEPQRKSAGEGKLTPKWEGAY</sequence>
<keyword evidence="3" id="KW-1185">Reference proteome</keyword>
<gene>
    <name evidence="2" type="ORF">Cni_G10296</name>
</gene>
<keyword evidence="1" id="KW-0175">Coiled coil</keyword>
<dbReference type="PANTHER" id="PTHR48475">
    <property type="entry name" value="RIBONUCLEASE H"/>
    <property type="match status" value="1"/>
</dbReference>